<organism evidence="1 2">
    <name type="scientific">Micromonospora endolithica</name>
    <dbReference type="NCBI Taxonomy" id="230091"/>
    <lineage>
        <taxon>Bacteria</taxon>
        <taxon>Bacillati</taxon>
        <taxon>Actinomycetota</taxon>
        <taxon>Actinomycetes</taxon>
        <taxon>Micromonosporales</taxon>
        <taxon>Micromonosporaceae</taxon>
        <taxon>Micromonospora</taxon>
    </lineage>
</organism>
<dbReference type="Proteomes" id="UP000281726">
    <property type="component" value="Unassembled WGS sequence"/>
</dbReference>
<dbReference type="ESTHER" id="9actn-a0a3a9zgz5">
    <property type="family name" value="Dieckmann_Cyclase"/>
</dbReference>
<evidence type="ECO:0008006" key="3">
    <source>
        <dbReference type="Google" id="ProtNLM"/>
    </source>
</evidence>
<dbReference type="OrthoDB" id="3601157at2"/>
<protein>
    <recommendedName>
        <fullName evidence="3">Alpha/beta hydrolase</fullName>
    </recommendedName>
</protein>
<keyword evidence="2" id="KW-1185">Reference proteome</keyword>
<proteinExistence type="predicted"/>
<comment type="caution">
    <text evidence="1">The sequence shown here is derived from an EMBL/GenBank/DDBJ whole genome shotgun (WGS) entry which is preliminary data.</text>
</comment>
<reference evidence="1 2" key="1">
    <citation type="journal article" date="2004" name="Syst. Appl. Microbiol.">
        <title>Cryptoendolithic actinomycetes from antarctic sandstone rock samples: Micromonospora endolithica sp. nov. and two isolates related to Micromonospora coerulea Jensen 1932.</title>
        <authorList>
            <person name="Hirsch P."/>
            <person name="Mevs U."/>
            <person name="Kroppenstedt R.M."/>
            <person name="Schumann P."/>
            <person name="Stackebrandt E."/>
        </authorList>
    </citation>
    <scope>NUCLEOTIDE SEQUENCE [LARGE SCALE GENOMIC DNA]</scope>
    <source>
        <strain evidence="1 2">JCM 12677</strain>
    </source>
</reference>
<evidence type="ECO:0000313" key="2">
    <source>
        <dbReference type="Proteomes" id="UP000281726"/>
    </source>
</evidence>
<name>A0A3A9ZGZ5_9ACTN</name>
<dbReference type="EMBL" id="RBAK01000004">
    <property type="protein sequence ID" value="RKN47499.1"/>
    <property type="molecule type" value="Genomic_DNA"/>
</dbReference>
<dbReference type="AlphaFoldDB" id="A0A3A9ZGZ5"/>
<gene>
    <name evidence="1" type="ORF">D7223_11970</name>
</gene>
<evidence type="ECO:0000313" key="1">
    <source>
        <dbReference type="EMBL" id="RKN47499.1"/>
    </source>
</evidence>
<dbReference type="RefSeq" id="WP_120728241.1">
    <property type="nucleotide sequence ID" value="NZ_RBAK01000004.1"/>
</dbReference>
<accession>A0A3A9ZGZ5</accession>
<sequence>MKESGAWKALANGDRATPVVLAVDFDTTGRPEATFAALAGTMNRPEPIWHTLPPAPGSPEASTGAGYVEHWIRDLAAERAPVKAVLGFCAGSVYAAALADRIAAWQDPPLVVIFDPELLNSQILMWQFQKVSGFMAGTLSAAEIAEARRIGQQAFEYSTGPVDLKDRLITLMHDFGDPALARAGLDATRRAELFGVFSGFLGYLALASELDPRERWREAVAFSSNTPLSGLNAMRANGVEVAVAKEVHCPVEHAGMLADRRLAEAVAELLDN</sequence>